<comment type="caution">
    <text evidence="5">The sequence shown here is derived from an EMBL/GenBank/DDBJ whole genome shotgun (WGS) entry which is preliminary data.</text>
</comment>
<dbReference type="InterPro" id="IPR009057">
    <property type="entry name" value="Homeodomain-like_sf"/>
</dbReference>
<evidence type="ECO:0000256" key="1">
    <source>
        <dbReference type="ARBA" id="ARBA00023015"/>
    </source>
</evidence>
<feature type="domain" description="HTH araC/xylS-type" evidence="4">
    <location>
        <begin position="62"/>
        <end position="160"/>
    </location>
</feature>
<keyword evidence="1" id="KW-0805">Transcription regulation</keyword>
<dbReference type="SUPFAM" id="SSF46689">
    <property type="entry name" value="Homeodomain-like"/>
    <property type="match status" value="2"/>
</dbReference>
<dbReference type="AlphaFoldDB" id="A0A9X4KFN4"/>
<evidence type="ECO:0000256" key="2">
    <source>
        <dbReference type="ARBA" id="ARBA00023125"/>
    </source>
</evidence>
<dbReference type="Gene3D" id="1.10.10.60">
    <property type="entry name" value="Homeodomain-like"/>
    <property type="match status" value="2"/>
</dbReference>
<dbReference type="PROSITE" id="PS01124">
    <property type="entry name" value="HTH_ARAC_FAMILY_2"/>
    <property type="match status" value="1"/>
</dbReference>
<evidence type="ECO:0000313" key="5">
    <source>
        <dbReference type="EMBL" id="MDG0791258.1"/>
    </source>
</evidence>
<name>A0A9X4KFN4_9BACL</name>
<dbReference type="Proteomes" id="UP001153387">
    <property type="component" value="Unassembled WGS sequence"/>
</dbReference>
<dbReference type="SMART" id="SM00342">
    <property type="entry name" value="HTH_ARAC"/>
    <property type="match status" value="1"/>
</dbReference>
<dbReference type="InterPro" id="IPR020449">
    <property type="entry name" value="Tscrpt_reg_AraC-type_HTH"/>
</dbReference>
<dbReference type="InterPro" id="IPR018060">
    <property type="entry name" value="HTH_AraC"/>
</dbReference>
<dbReference type="GO" id="GO:0003700">
    <property type="term" value="F:DNA-binding transcription factor activity"/>
    <property type="evidence" value="ECO:0007669"/>
    <property type="project" value="InterPro"/>
</dbReference>
<keyword evidence="6" id="KW-1185">Reference proteome</keyword>
<dbReference type="PANTHER" id="PTHR43280:SF28">
    <property type="entry name" value="HTH-TYPE TRANSCRIPTIONAL ACTIVATOR RHAS"/>
    <property type="match status" value="1"/>
</dbReference>
<dbReference type="PANTHER" id="PTHR43280">
    <property type="entry name" value="ARAC-FAMILY TRANSCRIPTIONAL REGULATOR"/>
    <property type="match status" value="1"/>
</dbReference>
<keyword evidence="2" id="KW-0238">DNA-binding</keyword>
<dbReference type="PRINTS" id="PR00032">
    <property type="entry name" value="HTHARAC"/>
</dbReference>
<protein>
    <submittedName>
        <fullName evidence="5">AraC family transcriptional regulator</fullName>
    </submittedName>
</protein>
<keyword evidence="3" id="KW-0804">Transcription</keyword>
<organism evidence="5 6">
    <name type="scientific">Cohnella ginsengisoli</name>
    <dbReference type="NCBI Taxonomy" id="425004"/>
    <lineage>
        <taxon>Bacteria</taxon>
        <taxon>Bacillati</taxon>
        <taxon>Bacillota</taxon>
        <taxon>Bacilli</taxon>
        <taxon>Bacillales</taxon>
        <taxon>Paenibacillaceae</taxon>
        <taxon>Cohnella</taxon>
    </lineage>
</organism>
<proteinExistence type="predicted"/>
<dbReference type="Pfam" id="PF12833">
    <property type="entry name" value="HTH_18"/>
    <property type="match status" value="1"/>
</dbReference>
<evidence type="ECO:0000259" key="4">
    <source>
        <dbReference type="PROSITE" id="PS01124"/>
    </source>
</evidence>
<dbReference type="RefSeq" id="WP_277565022.1">
    <property type="nucleotide sequence ID" value="NZ_JAPDHZ010000002.1"/>
</dbReference>
<dbReference type="GO" id="GO:0043565">
    <property type="term" value="F:sequence-specific DNA binding"/>
    <property type="evidence" value="ECO:0007669"/>
    <property type="project" value="InterPro"/>
</dbReference>
<gene>
    <name evidence="5" type="ORF">OMP38_10530</name>
</gene>
<sequence>MDALSEVGGKPEEAGIDVQALWQGIHEADTLTKLEAVITQFIQNCMETAAVLKRKQHTETIAKTMDFIERHYREDLSLKEISTNVYLSPGYLSTIFKNETGMTIYDYITQVRMKAAGDLVLDPDVKIQDVASAVGYNNIQSFIRFFKKAYKMTPLEYRRSRKTSG</sequence>
<evidence type="ECO:0000256" key="3">
    <source>
        <dbReference type="ARBA" id="ARBA00023163"/>
    </source>
</evidence>
<evidence type="ECO:0000313" key="6">
    <source>
        <dbReference type="Proteomes" id="UP001153387"/>
    </source>
</evidence>
<accession>A0A9X4KFN4</accession>
<reference evidence="5 6" key="1">
    <citation type="submission" date="2022-10" db="EMBL/GenBank/DDBJ databases">
        <title>Comparative genomic analysis of Cohnella hashimotonis sp. nov., isolated from the International Space Station.</title>
        <authorList>
            <person name="Simpson A."/>
            <person name="Venkateswaran K."/>
        </authorList>
    </citation>
    <scope>NUCLEOTIDE SEQUENCE [LARGE SCALE GENOMIC DNA]</scope>
    <source>
        <strain evidence="5 6">DSM 18997</strain>
    </source>
</reference>
<dbReference type="EMBL" id="JAPDHZ010000002">
    <property type="protein sequence ID" value="MDG0791258.1"/>
    <property type="molecule type" value="Genomic_DNA"/>
</dbReference>